<feature type="transmembrane region" description="Helical" evidence="6">
    <location>
        <begin position="91"/>
        <end position="114"/>
    </location>
</feature>
<evidence type="ECO:0000256" key="3">
    <source>
        <dbReference type="ARBA" id="ARBA00022692"/>
    </source>
</evidence>
<keyword evidence="3 6" id="KW-0812">Transmembrane</keyword>
<evidence type="ECO:0000256" key="5">
    <source>
        <dbReference type="ARBA" id="ARBA00023136"/>
    </source>
</evidence>
<dbReference type="InterPro" id="IPR005538">
    <property type="entry name" value="LrgA/CidA"/>
</dbReference>
<dbReference type="Pfam" id="PF03788">
    <property type="entry name" value="LrgA"/>
    <property type="match status" value="1"/>
</dbReference>
<proteinExistence type="predicted"/>
<keyword evidence="5 6" id="KW-0472">Membrane</keyword>
<evidence type="ECO:0000256" key="2">
    <source>
        <dbReference type="ARBA" id="ARBA00022475"/>
    </source>
</evidence>
<comment type="subcellular location">
    <subcellularLocation>
        <location evidence="1">Cell membrane</location>
        <topology evidence="1">Multi-pass membrane protein</topology>
    </subcellularLocation>
</comment>
<evidence type="ECO:0000313" key="8">
    <source>
        <dbReference type="Proteomes" id="UP000198847"/>
    </source>
</evidence>
<accession>A0A1H8QCJ7</accession>
<reference evidence="7 8" key="1">
    <citation type="submission" date="2016-10" db="EMBL/GenBank/DDBJ databases">
        <authorList>
            <person name="de Groot N.N."/>
        </authorList>
    </citation>
    <scope>NUCLEOTIDE SEQUENCE [LARGE SCALE GENOMIC DNA]</scope>
    <source>
        <strain evidence="7 8">DSM 13305</strain>
    </source>
</reference>
<evidence type="ECO:0000256" key="6">
    <source>
        <dbReference type="SAM" id="Phobius"/>
    </source>
</evidence>
<dbReference type="STRING" id="112903.SAMN04490178_102266"/>
<feature type="transmembrane region" description="Helical" evidence="6">
    <location>
        <begin position="61"/>
        <end position="85"/>
    </location>
</feature>
<keyword evidence="2" id="KW-1003">Cell membrane</keyword>
<keyword evidence="8" id="KW-1185">Reference proteome</keyword>
<evidence type="ECO:0000313" key="7">
    <source>
        <dbReference type="EMBL" id="SEO51939.1"/>
    </source>
</evidence>
<dbReference type="AlphaFoldDB" id="A0A1H8QCJ7"/>
<evidence type="ECO:0000256" key="1">
    <source>
        <dbReference type="ARBA" id="ARBA00004651"/>
    </source>
</evidence>
<dbReference type="EMBL" id="FODY01000002">
    <property type="protein sequence ID" value="SEO51939.1"/>
    <property type="molecule type" value="Genomic_DNA"/>
</dbReference>
<sequence>MKYFQVLLQVLLLCGVSVVGNQLALLLPIKIPGSIVGILIVFLFLKLGWLPLSWIEAGATLLVSELLLFFVPSVVGIINFSDILWSQSFGLLAVIVASTLIMLAFIHLMTGLLAQYREEE</sequence>
<organism evidence="7 8">
    <name type="scientific">Propionispora vibrioides</name>
    <dbReference type="NCBI Taxonomy" id="112903"/>
    <lineage>
        <taxon>Bacteria</taxon>
        <taxon>Bacillati</taxon>
        <taxon>Bacillota</taxon>
        <taxon>Negativicutes</taxon>
        <taxon>Selenomonadales</taxon>
        <taxon>Sporomusaceae</taxon>
        <taxon>Propionispora</taxon>
    </lineage>
</organism>
<name>A0A1H8QCJ7_9FIRM</name>
<keyword evidence="4 6" id="KW-1133">Transmembrane helix</keyword>
<evidence type="ECO:0000256" key="4">
    <source>
        <dbReference type="ARBA" id="ARBA00022989"/>
    </source>
</evidence>
<dbReference type="PANTHER" id="PTHR33931">
    <property type="entry name" value="HOLIN-LIKE PROTEIN CIDA-RELATED"/>
    <property type="match status" value="1"/>
</dbReference>
<feature type="transmembrane region" description="Helical" evidence="6">
    <location>
        <begin position="30"/>
        <end position="49"/>
    </location>
</feature>
<gene>
    <name evidence="7" type="ORF">SAMN04490178_102266</name>
</gene>
<dbReference type="RefSeq" id="WP_177173446.1">
    <property type="nucleotide sequence ID" value="NZ_FODY01000002.1"/>
</dbReference>
<dbReference type="PANTHER" id="PTHR33931:SF2">
    <property type="entry name" value="HOLIN-LIKE PROTEIN CIDA"/>
    <property type="match status" value="1"/>
</dbReference>
<protein>
    <submittedName>
        <fullName evidence="7">Holin-like protein</fullName>
    </submittedName>
</protein>
<dbReference type="Proteomes" id="UP000198847">
    <property type="component" value="Unassembled WGS sequence"/>
</dbReference>
<dbReference type="GO" id="GO:0005886">
    <property type="term" value="C:plasma membrane"/>
    <property type="evidence" value="ECO:0007669"/>
    <property type="project" value="UniProtKB-SubCell"/>
</dbReference>